<comment type="caution">
    <text evidence="3">The sequence shown here is derived from an EMBL/GenBank/DDBJ whole genome shotgun (WGS) entry which is preliminary data.</text>
</comment>
<feature type="domain" description="Trichome birefringence-like C-terminal" evidence="2">
    <location>
        <begin position="14"/>
        <end position="185"/>
    </location>
</feature>
<comment type="similarity">
    <text evidence="1">Belongs to the PC-esterase family. TBL subfamily.</text>
</comment>
<dbReference type="PANTHER" id="PTHR32285">
    <property type="entry name" value="PROTEIN TRICHOME BIREFRINGENCE-LIKE 9-RELATED"/>
    <property type="match status" value="1"/>
</dbReference>
<sequence>MQVFQPHTCSLKPWDAAAFSQCIKGRRLIFIGDSTTRQQFQSLGCLLGTAVASEHAGPEWNASSFTGGKEYMMPGNFGRPVTKSFWGDVQLRSGASLHARIIGSYSGDLLDDLLAELSPIEPSDMIIVNFGAWYPAFAWQGDSLVDSHLLDRFQRDMTDMLRRLRTHPAQILWRSYSPSHFGGEQGSFILDKKDQGREQQDKMECTASEEGETWYDDFIKSYLRHFCSNVLHTWNTVLFNSICA</sequence>
<name>A0ABP1G3W6_9CHLO</name>
<evidence type="ECO:0000256" key="1">
    <source>
        <dbReference type="ARBA" id="ARBA00007727"/>
    </source>
</evidence>
<dbReference type="Pfam" id="PF13839">
    <property type="entry name" value="PC-Esterase"/>
    <property type="match status" value="1"/>
</dbReference>
<dbReference type="InterPro" id="IPR036514">
    <property type="entry name" value="SGNH_hydro_sf"/>
</dbReference>
<dbReference type="Gene3D" id="3.40.50.1110">
    <property type="entry name" value="SGNH hydrolase"/>
    <property type="match status" value="1"/>
</dbReference>
<proteinExistence type="inferred from homology"/>
<keyword evidence="4" id="KW-1185">Reference proteome</keyword>
<dbReference type="InterPro" id="IPR029962">
    <property type="entry name" value="TBL"/>
</dbReference>
<evidence type="ECO:0000259" key="2">
    <source>
        <dbReference type="Pfam" id="PF13839"/>
    </source>
</evidence>
<reference evidence="3 4" key="1">
    <citation type="submission" date="2024-06" db="EMBL/GenBank/DDBJ databases">
        <authorList>
            <person name="Kraege A."/>
            <person name="Thomma B."/>
        </authorList>
    </citation>
    <scope>NUCLEOTIDE SEQUENCE [LARGE SCALE GENOMIC DNA]</scope>
</reference>
<dbReference type="SUPFAM" id="SSF52266">
    <property type="entry name" value="SGNH hydrolase"/>
    <property type="match status" value="1"/>
</dbReference>
<accession>A0ABP1G3W6</accession>
<gene>
    <name evidence="3" type="primary">g8197</name>
    <name evidence="3" type="ORF">VP750_LOCUS7049</name>
</gene>
<dbReference type="PANTHER" id="PTHR32285:SF48">
    <property type="entry name" value="PROTEIN TRICHOME BIREFRINGENCE-LIKE 19"/>
    <property type="match status" value="1"/>
</dbReference>
<protein>
    <submittedName>
        <fullName evidence="3">G8197 protein</fullName>
    </submittedName>
</protein>
<dbReference type="Proteomes" id="UP001497392">
    <property type="component" value="Unassembled WGS sequence"/>
</dbReference>
<evidence type="ECO:0000313" key="3">
    <source>
        <dbReference type="EMBL" id="CAL5225390.1"/>
    </source>
</evidence>
<dbReference type="EMBL" id="CAXHTA020000012">
    <property type="protein sequence ID" value="CAL5225390.1"/>
    <property type="molecule type" value="Genomic_DNA"/>
</dbReference>
<organism evidence="3 4">
    <name type="scientific">Coccomyxa viridis</name>
    <dbReference type="NCBI Taxonomy" id="1274662"/>
    <lineage>
        <taxon>Eukaryota</taxon>
        <taxon>Viridiplantae</taxon>
        <taxon>Chlorophyta</taxon>
        <taxon>core chlorophytes</taxon>
        <taxon>Trebouxiophyceae</taxon>
        <taxon>Trebouxiophyceae incertae sedis</taxon>
        <taxon>Coccomyxaceae</taxon>
        <taxon>Coccomyxa</taxon>
    </lineage>
</organism>
<dbReference type="InterPro" id="IPR026057">
    <property type="entry name" value="TBL_C"/>
</dbReference>
<evidence type="ECO:0000313" key="4">
    <source>
        <dbReference type="Proteomes" id="UP001497392"/>
    </source>
</evidence>